<gene>
    <name evidence="2" type="ORF">AC477_00465</name>
</gene>
<keyword evidence="1" id="KW-1133">Transmembrane helix</keyword>
<sequence>MEKMTYFSTRHLAAIAICGALWGVLNILFAPLFFRATGMPFLCDVIGFAVLILGAWWIRKFGALTFVGLIATIINFALGGGAQFLGFTAAAIFFDLVITIIGIARVFNKPANTAIIMMIVAISSAAVAGTIIGAIFMAGAPLLTQWGGVVGWAGLHMIGGVIGGIIGITLVSALKKRKITTYSQN</sequence>
<name>A0A0M0C1J4_9ARCH</name>
<evidence type="ECO:0000313" key="3">
    <source>
        <dbReference type="Proteomes" id="UP000037237"/>
    </source>
</evidence>
<evidence type="ECO:0000256" key="1">
    <source>
        <dbReference type="SAM" id="Phobius"/>
    </source>
</evidence>
<feature type="transmembrane region" description="Helical" evidence="1">
    <location>
        <begin position="39"/>
        <end position="56"/>
    </location>
</feature>
<feature type="transmembrane region" description="Helical" evidence="1">
    <location>
        <begin position="84"/>
        <end position="107"/>
    </location>
</feature>
<feature type="transmembrane region" description="Helical" evidence="1">
    <location>
        <begin position="12"/>
        <end position="33"/>
    </location>
</feature>
<evidence type="ECO:0000313" key="2">
    <source>
        <dbReference type="EMBL" id="KON34560.1"/>
    </source>
</evidence>
<protein>
    <submittedName>
        <fullName evidence="2">Uncharacterized protein</fullName>
    </submittedName>
</protein>
<feature type="transmembrane region" description="Helical" evidence="1">
    <location>
        <begin position="149"/>
        <end position="174"/>
    </location>
</feature>
<dbReference type="AlphaFoldDB" id="A0A0M0C1J4"/>
<dbReference type="Proteomes" id="UP000037237">
    <property type="component" value="Unassembled WGS sequence"/>
</dbReference>
<organism evidence="2 3">
    <name type="scientific">miscellaneous Crenarchaeota group-1 archaeon SG8-32-1</name>
    <dbReference type="NCBI Taxonomy" id="1685124"/>
    <lineage>
        <taxon>Archaea</taxon>
        <taxon>Candidatus Bathyarchaeota</taxon>
        <taxon>MCG-1</taxon>
    </lineage>
</organism>
<comment type="caution">
    <text evidence="2">The sequence shown here is derived from an EMBL/GenBank/DDBJ whole genome shotgun (WGS) entry which is preliminary data.</text>
</comment>
<feature type="transmembrane region" description="Helical" evidence="1">
    <location>
        <begin position="61"/>
        <end position="78"/>
    </location>
</feature>
<accession>A0A0M0C1J4</accession>
<keyword evidence="1" id="KW-0812">Transmembrane</keyword>
<feature type="transmembrane region" description="Helical" evidence="1">
    <location>
        <begin position="114"/>
        <end position="137"/>
    </location>
</feature>
<proteinExistence type="predicted"/>
<dbReference type="EMBL" id="LFWU01000007">
    <property type="protein sequence ID" value="KON34560.1"/>
    <property type="molecule type" value="Genomic_DNA"/>
</dbReference>
<keyword evidence="1" id="KW-0472">Membrane</keyword>
<reference evidence="2 3" key="1">
    <citation type="submission" date="2015-06" db="EMBL/GenBank/DDBJ databases">
        <title>New insights into the roles of widespread benthic archaea in carbon and nitrogen cycling.</title>
        <authorList>
            <person name="Lazar C.S."/>
            <person name="Baker B.J."/>
            <person name="Seitz K.W."/>
            <person name="Hyde A.S."/>
            <person name="Dick G.J."/>
            <person name="Hinrichs K.-U."/>
            <person name="Teske A.P."/>
        </authorList>
    </citation>
    <scope>NUCLEOTIDE SEQUENCE [LARGE SCALE GENOMIC DNA]</scope>
    <source>
        <strain evidence="2">SG8-32-1</strain>
    </source>
</reference>